<dbReference type="Gene3D" id="2.40.50.140">
    <property type="entry name" value="Nucleic acid-binding proteins"/>
    <property type="match status" value="1"/>
</dbReference>
<keyword evidence="8" id="KW-1185">Reference proteome</keyword>
<dbReference type="RefSeq" id="WP_092377891.1">
    <property type="nucleotide sequence ID" value="NZ_FORX01000019.1"/>
</dbReference>
<dbReference type="STRING" id="52560.SAMN04488082_11963"/>
<keyword evidence="4 7" id="KW-0067">ATP-binding</keyword>
<evidence type="ECO:0000313" key="8">
    <source>
        <dbReference type="Proteomes" id="UP000198635"/>
    </source>
</evidence>
<dbReference type="GO" id="GO:0015408">
    <property type="term" value="F:ABC-type ferric iron transporter activity"/>
    <property type="evidence" value="ECO:0007669"/>
    <property type="project" value="InterPro"/>
</dbReference>
<dbReference type="GO" id="GO:0055052">
    <property type="term" value="C:ATP-binding cassette (ABC) transporter complex, substrate-binding subunit-containing"/>
    <property type="evidence" value="ECO:0007669"/>
    <property type="project" value="TreeGrafter"/>
</dbReference>
<keyword evidence="1" id="KW-0813">Transport</keyword>
<reference evidence="8" key="1">
    <citation type="submission" date="2016-10" db="EMBL/GenBank/DDBJ databases">
        <authorList>
            <person name="Varghese N."/>
            <person name="Submissions S."/>
        </authorList>
    </citation>
    <scope>NUCLEOTIDE SEQUENCE [LARGE SCALE GENOMIC DNA]</scope>
    <source>
        <strain evidence="8">DSM 5918</strain>
    </source>
</reference>
<dbReference type="Pfam" id="PF00005">
    <property type="entry name" value="ABC_tran"/>
    <property type="match status" value="1"/>
</dbReference>
<evidence type="ECO:0000256" key="1">
    <source>
        <dbReference type="ARBA" id="ARBA00022448"/>
    </source>
</evidence>
<dbReference type="OrthoDB" id="9809450at2"/>
<evidence type="ECO:0000256" key="4">
    <source>
        <dbReference type="ARBA" id="ARBA00022840"/>
    </source>
</evidence>
<name>A0A1I3YBM1_9BACT</name>
<keyword evidence="2" id="KW-1003">Cell membrane</keyword>
<dbReference type="PROSITE" id="PS50893">
    <property type="entry name" value="ABC_TRANSPORTER_2"/>
    <property type="match status" value="1"/>
</dbReference>
<proteinExistence type="predicted"/>
<accession>A0A1I3YBM1</accession>
<protein>
    <submittedName>
        <fullName evidence="7">Carbohydrate ABC transporter ATP-binding protein, CUT1 family</fullName>
    </submittedName>
</protein>
<dbReference type="GO" id="GO:0016887">
    <property type="term" value="F:ATP hydrolysis activity"/>
    <property type="evidence" value="ECO:0007669"/>
    <property type="project" value="InterPro"/>
</dbReference>
<dbReference type="GO" id="GO:0005524">
    <property type="term" value="F:ATP binding"/>
    <property type="evidence" value="ECO:0007669"/>
    <property type="project" value="UniProtKB-KW"/>
</dbReference>
<dbReference type="InterPro" id="IPR012340">
    <property type="entry name" value="NA-bd_OB-fold"/>
</dbReference>
<dbReference type="EMBL" id="FORX01000019">
    <property type="protein sequence ID" value="SFK29205.1"/>
    <property type="molecule type" value="Genomic_DNA"/>
</dbReference>
<sequence>MGLQLDSIDRIVDGETHLKDISLNFETGQRYVLLGRTQAGKTSLLRIMAGLDRPSKGKVLADGKDVTGMSVRRRSVAMVYQQFINYPSQTIFENIASPLRIAGTPKIEIERRVMETARMLHLDPLLSRLPAELSGGQQQRTAIARALVKEAQLLLLDEPLVNLDYKLREELRDELQQIFGQRESIVVYTTTEPTEALMLGGNIIIMHEGRVLQTGPTADVYHHPATTQVAEVFSDPPINFITAEVDAEKAHLRIGIDLPLTGHLCDLPPGVYKFGIRSHHFNLNRKTPEDVEIRTIVELAEINGSETFVHFHYRNRSLVLQEQGVRTFKAGQEISVFVRPCDVYVFGEDDRLVKAPACPATCAHSVN</sequence>
<evidence type="ECO:0000313" key="7">
    <source>
        <dbReference type="EMBL" id="SFK29205.1"/>
    </source>
</evidence>
<dbReference type="InterPro" id="IPR003593">
    <property type="entry name" value="AAA+_ATPase"/>
</dbReference>
<dbReference type="Gene3D" id="2.40.50.100">
    <property type="match status" value="1"/>
</dbReference>
<dbReference type="SMART" id="SM00382">
    <property type="entry name" value="AAA"/>
    <property type="match status" value="1"/>
</dbReference>
<dbReference type="InterPro" id="IPR027417">
    <property type="entry name" value="P-loop_NTPase"/>
</dbReference>
<dbReference type="CDD" id="cd03259">
    <property type="entry name" value="ABC_Carb_Solutes_like"/>
    <property type="match status" value="1"/>
</dbReference>
<dbReference type="SUPFAM" id="SSF50331">
    <property type="entry name" value="MOP-like"/>
    <property type="match status" value="1"/>
</dbReference>
<feature type="domain" description="ABC transporter" evidence="6">
    <location>
        <begin position="3"/>
        <end position="233"/>
    </location>
</feature>
<dbReference type="InterPro" id="IPR008995">
    <property type="entry name" value="Mo/tungstate-bd_C_term_dom"/>
</dbReference>
<evidence type="ECO:0000256" key="2">
    <source>
        <dbReference type="ARBA" id="ARBA00022475"/>
    </source>
</evidence>
<organism evidence="7 8">
    <name type="scientific">Desulfomicrobium apsheronum</name>
    <dbReference type="NCBI Taxonomy" id="52560"/>
    <lineage>
        <taxon>Bacteria</taxon>
        <taxon>Pseudomonadati</taxon>
        <taxon>Thermodesulfobacteriota</taxon>
        <taxon>Desulfovibrionia</taxon>
        <taxon>Desulfovibrionales</taxon>
        <taxon>Desulfomicrobiaceae</taxon>
        <taxon>Desulfomicrobium</taxon>
    </lineage>
</organism>
<dbReference type="PANTHER" id="PTHR43875">
    <property type="entry name" value="MALTODEXTRIN IMPORT ATP-BINDING PROTEIN MSMX"/>
    <property type="match status" value="1"/>
</dbReference>
<gene>
    <name evidence="7" type="ORF">SAMN04488082_11963</name>
</gene>
<evidence type="ECO:0000256" key="3">
    <source>
        <dbReference type="ARBA" id="ARBA00022741"/>
    </source>
</evidence>
<keyword evidence="3" id="KW-0547">Nucleotide-binding</keyword>
<dbReference type="SUPFAM" id="SSF52540">
    <property type="entry name" value="P-loop containing nucleoside triphosphate hydrolases"/>
    <property type="match status" value="1"/>
</dbReference>
<dbReference type="AlphaFoldDB" id="A0A1I3YBM1"/>
<dbReference type="Proteomes" id="UP000198635">
    <property type="component" value="Unassembled WGS sequence"/>
</dbReference>
<dbReference type="InterPro" id="IPR015853">
    <property type="entry name" value="ABC_transpr_FbpC"/>
</dbReference>
<dbReference type="Gene3D" id="3.40.50.300">
    <property type="entry name" value="P-loop containing nucleotide triphosphate hydrolases"/>
    <property type="match status" value="1"/>
</dbReference>
<keyword evidence="5" id="KW-0472">Membrane</keyword>
<evidence type="ECO:0000259" key="6">
    <source>
        <dbReference type="PROSITE" id="PS50893"/>
    </source>
</evidence>
<dbReference type="PANTHER" id="PTHR43875:SF1">
    <property type="entry name" value="OSMOPROTECTIVE COMPOUNDS UPTAKE ATP-BINDING PROTEIN GGTA"/>
    <property type="match status" value="1"/>
</dbReference>
<dbReference type="InterPro" id="IPR003439">
    <property type="entry name" value="ABC_transporter-like_ATP-bd"/>
</dbReference>
<dbReference type="InterPro" id="IPR047641">
    <property type="entry name" value="ABC_transpr_MalK/UgpC-like"/>
</dbReference>
<evidence type="ECO:0000256" key="5">
    <source>
        <dbReference type="ARBA" id="ARBA00023136"/>
    </source>
</evidence>